<sequence length="352" mass="38162">MASFFTSICMAQPRGADGDDFLYHVVAGDTLSDIAERYTSGSNNWRLLQQKNQVDDTLALPIGKLLKIPFAMIPVSDDKATIQHVKGNATINGNLAHANEPIHAGDTIITSDNGFLTVQLSDHSTISIPPNSTVLVQQLNRFTKAPLTDSILKLEAGSVESRVAPDARGVGRFEVHTPTAVTGVRGTTLRVHHQTNTDHSITEVVSGQAHLHTRNNTQHTLGIQHAAVTNPTGQVVATTRLLPAPLLEQADPDRTRSPLIIHPVTGAQQYLVQVSLDQEGANIVSREWIDVSPYPLRSYANGPHYVWVRAVDEYGVMGDDAQLHYTGLLGVISRNGQGVLTDYGLPLALTQY</sequence>
<feature type="domain" description="LysM" evidence="1">
    <location>
        <begin position="21"/>
        <end position="68"/>
    </location>
</feature>
<protein>
    <submittedName>
        <fullName evidence="2">FecR domain-containing protein</fullName>
    </submittedName>
</protein>
<dbReference type="Pfam" id="PF04773">
    <property type="entry name" value="FecR"/>
    <property type="match status" value="1"/>
</dbReference>
<dbReference type="Gene3D" id="2.60.120.1440">
    <property type="match status" value="1"/>
</dbReference>
<reference evidence="2" key="2">
    <citation type="submission" date="2021-04" db="EMBL/GenBank/DDBJ databases">
        <authorList>
            <person name="Gilroy R."/>
        </authorList>
    </citation>
    <scope>NUCLEOTIDE SEQUENCE</scope>
    <source>
        <strain evidence="2">9264</strain>
    </source>
</reference>
<dbReference type="InterPro" id="IPR036779">
    <property type="entry name" value="LysM_dom_sf"/>
</dbReference>
<reference evidence="2" key="1">
    <citation type="journal article" date="2021" name="PeerJ">
        <title>Extensive microbial diversity within the chicken gut microbiome revealed by metagenomics and culture.</title>
        <authorList>
            <person name="Gilroy R."/>
            <person name="Ravi A."/>
            <person name="Getino M."/>
            <person name="Pursley I."/>
            <person name="Horton D.L."/>
            <person name="Alikhan N.F."/>
            <person name="Baker D."/>
            <person name="Gharbi K."/>
            <person name="Hall N."/>
            <person name="Watson M."/>
            <person name="Adriaenssens E.M."/>
            <person name="Foster-Nyarko E."/>
            <person name="Jarju S."/>
            <person name="Secka A."/>
            <person name="Antonio M."/>
            <person name="Oren A."/>
            <person name="Chaudhuri R.R."/>
            <person name="La Ragione R."/>
            <person name="Hildebrand F."/>
            <person name="Pallen M.J."/>
        </authorList>
    </citation>
    <scope>NUCLEOTIDE SEQUENCE</scope>
    <source>
        <strain evidence="2">9264</strain>
    </source>
</reference>
<dbReference type="InterPro" id="IPR018392">
    <property type="entry name" value="LysM"/>
</dbReference>
<evidence type="ECO:0000259" key="1">
    <source>
        <dbReference type="PROSITE" id="PS51782"/>
    </source>
</evidence>
<proteinExistence type="predicted"/>
<dbReference type="SUPFAM" id="SSF54106">
    <property type="entry name" value="LysM domain"/>
    <property type="match status" value="1"/>
</dbReference>
<dbReference type="PROSITE" id="PS51782">
    <property type="entry name" value="LYSM"/>
    <property type="match status" value="1"/>
</dbReference>
<dbReference type="Gene3D" id="3.10.350.10">
    <property type="entry name" value="LysM domain"/>
    <property type="match status" value="1"/>
</dbReference>
<evidence type="ECO:0000313" key="3">
    <source>
        <dbReference type="Proteomes" id="UP000823889"/>
    </source>
</evidence>
<dbReference type="CDD" id="cd00118">
    <property type="entry name" value="LysM"/>
    <property type="match status" value="1"/>
</dbReference>
<dbReference type="InterPro" id="IPR006860">
    <property type="entry name" value="FecR"/>
</dbReference>
<dbReference type="AlphaFoldDB" id="A0A9D2U838"/>
<comment type="caution">
    <text evidence="2">The sequence shown here is derived from an EMBL/GenBank/DDBJ whole genome shotgun (WGS) entry which is preliminary data.</text>
</comment>
<gene>
    <name evidence="2" type="ORF">H9906_04225</name>
</gene>
<organism evidence="2 3">
    <name type="scientific">Candidatus Paenalcaligenes intestinipullorum</name>
    <dbReference type="NCBI Taxonomy" id="2838718"/>
    <lineage>
        <taxon>Bacteria</taxon>
        <taxon>Pseudomonadati</taxon>
        <taxon>Pseudomonadota</taxon>
        <taxon>Betaproteobacteria</taxon>
        <taxon>Burkholderiales</taxon>
        <taxon>Alcaligenaceae</taxon>
        <taxon>Paenalcaligenes</taxon>
    </lineage>
</organism>
<name>A0A9D2U838_9BURK</name>
<dbReference type="PANTHER" id="PTHR38731">
    <property type="entry name" value="LIPL45-RELATED LIPOPROTEIN-RELATED"/>
    <property type="match status" value="1"/>
</dbReference>
<dbReference type="Pfam" id="PF01476">
    <property type="entry name" value="LysM"/>
    <property type="match status" value="1"/>
</dbReference>
<dbReference type="Proteomes" id="UP000823889">
    <property type="component" value="Unassembled WGS sequence"/>
</dbReference>
<dbReference type="PANTHER" id="PTHR38731:SF3">
    <property type="entry name" value="BLL6125 PROTEIN"/>
    <property type="match status" value="1"/>
</dbReference>
<evidence type="ECO:0000313" key="2">
    <source>
        <dbReference type="EMBL" id="HJD44220.1"/>
    </source>
</evidence>
<dbReference type="EMBL" id="DWUQ01000084">
    <property type="protein sequence ID" value="HJD44220.1"/>
    <property type="molecule type" value="Genomic_DNA"/>
</dbReference>
<accession>A0A9D2U838</accession>